<comment type="function">
    <text evidence="8">ATPase component of the type II secretion system required for the energy-dependent secretion of extracellular factors such as proteases and toxins from the periplasm. Acts as a molecular motor to provide the energy that is required for assembly of the pseudopilus and the extrusion of substrates generated in the cytoplasm.</text>
</comment>
<comment type="subcellular location">
    <subcellularLocation>
        <location evidence="8">Cell inner membrane</location>
    </subcellularLocation>
</comment>
<dbReference type="GO" id="GO:0005886">
    <property type="term" value="C:plasma membrane"/>
    <property type="evidence" value="ECO:0007669"/>
    <property type="project" value="UniProtKB-SubCell"/>
</dbReference>
<keyword evidence="5 8" id="KW-0653">Protein transport</keyword>
<evidence type="ECO:0000259" key="9">
    <source>
        <dbReference type="PROSITE" id="PS00662"/>
    </source>
</evidence>
<gene>
    <name evidence="10" type="ORF">NM04_04060</name>
</gene>
<accession>A0A422QPV8</accession>
<dbReference type="FunFam" id="3.30.450.90:FF:000001">
    <property type="entry name" value="Type II secretion system ATPase GspE"/>
    <property type="match status" value="1"/>
</dbReference>
<dbReference type="Gene3D" id="3.30.450.90">
    <property type="match status" value="1"/>
</dbReference>
<reference evidence="10" key="1">
    <citation type="submission" date="2014-10" db="EMBL/GenBank/DDBJ databases">
        <title>Massilia sp. genome.</title>
        <authorList>
            <person name="Xu B."/>
            <person name="Dai L."/>
            <person name="Huang Z."/>
        </authorList>
    </citation>
    <scope>NUCLEOTIDE SEQUENCE [LARGE SCALE GENOMIC DNA]</scope>
    <source>
        <strain evidence="10">CFS-1</strain>
    </source>
</reference>
<dbReference type="Gene3D" id="3.40.50.300">
    <property type="entry name" value="P-loop containing nucleotide triphosphate hydrolases"/>
    <property type="match status" value="1"/>
</dbReference>
<evidence type="ECO:0000256" key="7">
    <source>
        <dbReference type="ARBA" id="ARBA00034006"/>
    </source>
</evidence>
<dbReference type="FunFam" id="3.40.50.300:FF:000398">
    <property type="entry name" value="Type IV pilus assembly ATPase PilB"/>
    <property type="match status" value="1"/>
</dbReference>
<dbReference type="Pfam" id="PF00437">
    <property type="entry name" value="T2SSE"/>
    <property type="match status" value="1"/>
</dbReference>
<dbReference type="GO" id="GO:0015628">
    <property type="term" value="P:protein secretion by the type II secretion system"/>
    <property type="evidence" value="ECO:0007669"/>
    <property type="project" value="UniProtKB-UniRule"/>
</dbReference>
<keyword evidence="2 8" id="KW-0813">Transport</keyword>
<evidence type="ECO:0000256" key="2">
    <source>
        <dbReference type="ARBA" id="ARBA00022448"/>
    </source>
</evidence>
<keyword evidence="6" id="KW-1278">Translocase</keyword>
<dbReference type="CDD" id="cd01129">
    <property type="entry name" value="PulE-GspE-like"/>
    <property type="match status" value="1"/>
</dbReference>
<dbReference type="NCBIfam" id="TIGR02533">
    <property type="entry name" value="type_II_gspE"/>
    <property type="match status" value="1"/>
</dbReference>
<dbReference type="InterPro" id="IPR037257">
    <property type="entry name" value="T2SS_E_N_sf"/>
</dbReference>
<protein>
    <recommendedName>
        <fullName evidence="8">Type II secretion system protein E</fullName>
        <shortName evidence="8">T2SS protein E</shortName>
    </recommendedName>
    <alternativeName>
        <fullName evidence="8">Type II traffic warden ATPase</fullName>
    </alternativeName>
</protein>
<name>A0A422QPV8_9BURK</name>
<evidence type="ECO:0000313" key="10">
    <source>
        <dbReference type="EMBL" id="RNF32015.1"/>
    </source>
</evidence>
<sequence length="473" mass="51495">MNNLLPYAFARDHGVLARGNGEPGQSVEVLVSSATPPSAIAEVSRRFGRIQLRRLDRDELDTAIAGAYAGGGGDASQVVDEFDADLDLTKLLQDVPAIEDLLESSDDAPVIRMINALLTQSLREGASDIHIEPFEQTSVVRFRIDGALRDIVRPKKAIHASLISRIKIMSQLDIAEKRLPQDGRITLRVGGKPVDVRVSTLPTGHGERAVLRLLDKEAGRLDLSHLGMAEGMLPQFDRLINQPHGIVLVTGPTGSGKTTTLYAALSRLNAATTNIMTVEDPIEYDLNGVGQTQVNARIDMTFAKALRAILRQDPDVIMIGEIRDLETAQIAVQASLTGHLVLATLHTNDAASAVTRLLDMGIEPFLLSSSLLGVMAQRLVRKLCTQCKTFDGTTWHAVGCERCGHTGYHGRVGVYELLETTEQIRSQIHNRASEAEIRDAALAIGMKTMRDDGERWLADGTTTRAELVRVTKD</sequence>
<dbReference type="InterPro" id="IPR054757">
    <property type="entry name" value="GSPE_N1E"/>
</dbReference>
<proteinExistence type="inferred from homology"/>
<dbReference type="PROSITE" id="PS00662">
    <property type="entry name" value="T2SP_E"/>
    <property type="match status" value="1"/>
</dbReference>
<comment type="similarity">
    <text evidence="1 8">Belongs to the GSP E family.</text>
</comment>
<evidence type="ECO:0000256" key="4">
    <source>
        <dbReference type="ARBA" id="ARBA00022840"/>
    </source>
</evidence>
<keyword evidence="4 8" id="KW-0067">ATP-binding</keyword>
<dbReference type="PANTHER" id="PTHR30258">
    <property type="entry name" value="TYPE II SECRETION SYSTEM PROTEIN GSPE-RELATED"/>
    <property type="match status" value="1"/>
</dbReference>
<dbReference type="Pfam" id="PF22341">
    <property type="entry name" value="GSPE_N1E"/>
    <property type="match status" value="1"/>
</dbReference>
<evidence type="ECO:0000256" key="3">
    <source>
        <dbReference type="ARBA" id="ARBA00022741"/>
    </source>
</evidence>
<comment type="catalytic activity">
    <reaction evidence="7">
        <text>ATP + H2O + cellular proteinSide 1 = ADP + phosphate + cellular proteinSide 2.</text>
        <dbReference type="EC" id="7.4.2.8"/>
    </reaction>
</comment>
<evidence type="ECO:0000313" key="11">
    <source>
        <dbReference type="Proteomes" id="UP000283254"/>
    </source>
</evidence>
<dbReference type="GO" id="GO:0016887">
    <property type="term" value="F:ATP hydrolysis activity"/>
    <property type="evidence" value="ECO:0007669"/>
    <property type="project" value="TreeGrafter"/>
</dbReference>
<dbReference type="SUPFAM" id="SSF160246">
    <property type="entry name" value="EspE N-terminal domain-like"/>
    <property type="match status" value="1"/>
</dbReference>
<evidence type="ECO:0000256" key="6">
    <source>
        <dbReference type="ARBA" id="ARBA00022967"/>
    </source>
</evidence>
<dbReference type="InterPro" id="IPR003593">
    <property type="entry name" value="AAA+_ATPase"/>
</dbReference>
<dbReference type="PANTHER" id="PTHR30258:SF2">
    <property type="entry name" value="COMG OPERON PROTEIN 1"/>
    <property type="match status" value="1"/>
</dbReference>
<dbReference type="InterPro" id="IPR013369">
    <property type="entry name" value="T2SS_GspE"/>
</dbReference>
<dbReference type="EMBL" id="JSAB01000035">
    <property type="protein sequence ID" value="RNF32015.1"/>
    <property type="molecule type" value="Genomic_DNA"/>
</dbReference>
<dbReference type="SUPFAM" id="SSF52540">
    <property type="entry name" value="P-loop containing nucleoside triphosphate hydrolases"/>
    <property type="match status" value="1"/>
</dbReference>
<dbReference type="OrthoDB" id="5790493at2"/>
<dbReference type="SMART" id="SM00382">
    <property type="entry name" value="AAA"/>
    <property type="match status" value="1"/>
</dbReference>
<dbReference type="InterPro" id="IPR001482">
    <property type="entry name" value="T2SS/T4SS_dom"/>
</dbReference>
<organism evidence="10 11">
    <name type="scientific">Massilia aurea</name>
    <dbReference type="NCBI Taxonomy" id="373040"/>
    <lineage>
        <taxon>Bacteria</taxon>
        <taxon>Pseudomonadati</taxon>
        <taxon>Pseudomonadota</taxon>
        <taxon>Betaproteobacteria</taxon>
        <taxon>Burkholderiales</taxon>
        <taxon>Oxalobacteraceae</taxon>
        <taxon>Telluria group</taxon>
        <taxon>Massilia</taxon>
    </lineage>
</organism>
<keyword evidence="11" id="KW-1185">Reference proteome</keyword>
<dbReference type="GO" id="GO:0008564">
    <property type="term" value="F:protein-exporting ATPase activity"/>
    <property type="evidence" value="ECO:0007669"/>
    <property type="project" value="UniProtKB-EC"/>
</dbReference>
<dbReference type="GO" id="GO:0005524">
    <property type="term" value="F:ATP binding"/>
    <property type="evidence" value="ECO:0007669"/>
    <property type="project" value="UniProtKB-UniRule"/>
</dbReference>
<dbReference type="RefSeq" id="WP_123068264.1">
    <property type="nucleotide sequence ID" value="NZ_JSAB01000035.1"/>
</dbReference>
<feature type="domain" description="Bacterial type II secretion system protein E" evidence="9">
    <location>
        <begin position="310"/>
        <end position="324"/>
    </location>
</feature>
<keyword evidence="3 8" id="KW-0547">Nucleotide-binding</keyword>
<comment type="caution">
    <text evidence="10">The sequence shown here is derived from an EMBL/GenBank/DDBJ whole genome shotgun (WGS) entry which is preliminary data.</text>
</comment>
<dbReference type="Gene3D" id="3.30.300.160">
    <property type="entry name" value="Type II secretion system, protein E, N-terminal domain"/>
    <property type="match status" value="1"/>
</dbReference>
<dbReference type="InterPro" id="IPR027417">
    <property type="entry name" value="P-loop_NTPase"/>
</dbReference>
<dbReference type="GO" id="GO:0015627">
    <property type="term" value="C:type II protein secretion system complex"/>
    <property type="evidence" value="ECO:0007669"/>
    <property type="project" value="UniProtKB-UniRule"/>
</dbReference>
<evidence type="ECO:0000256" key="8">
    <source>
        <dbReference type="RuleBase" id="RU366070"/>
    </source>
</evidence>
<evidence type="ECO:0000256" key="1">
    <source>
        <dbReference type="ARBA" id="ARBA00006611"/>
    </source>
</evidence>
<dbReference type="Proteomes" id="UP000283254">
    <property type="component" value="Unassembled WGS sequence"/>
</dbReference>
<evidence type="ECO:0000256" key="5">
    <source>
        <dbReference type="ARBA" id="ARBA00022927"/>
    </source>
</evidence>
<dbReference type="AlphaFoldDB" id="A0A422QPV8"/>